<dbReference type="Proteomes" id="UP001497680">
    <property type="component" value="Unassembled WGS sequence"/>
</dbReference>
<organism evidence="1 2">
    <name type="scientific">Hypoxylon rubiginosum</name>
    <dbReference type="NCBI Taxonomy" id="110542"/>
    <lineage>
        <taxon>Eukaryota</taxon>
        <taxon>Fungi</taxon>
        <taxon>Dikarya</taxon>
        <taxon>Ascomycota</taxon>
        <taxon>Pezizomycotina</taxon>
        <taxon>Sordariomycetes</taxon>
        <taxon>Xylariomycetidae</taxon>
        <taxon>Xylariales</taxon>
        <taxon>Hypoxylaceae</taxon>
        <taxon>Hypoxylon</taxon>
    </lineage>
</organism>
<protein>
    <submittedName>
        <fullName evidence="1">Uncharacterized protein</fullName>
    </submittedName>
</protein>
<reference evidence="1 2" key="1">
    <citation type="journal article" date="2022" name="New Phytol.">
        <title>Ecological generalism drives hyperdiversity of secondary metabolite gene clusters in xylarialean endophytes.</title>
        <authorList>
            <person name="Franco M.E.E."/>
            <person name="Wisecaver J.H."/>
            <person name="Arnold A.E."/>
            <person name="Ju Y.M."/>
            <person name="Slot J.C."/>
            <person name="Ahrendt S."/>
            <person name="Moore L.P."/>
            <person name="Eastman K.E."/>
            <person name="Scott K."/>
            <person name="Konkel Z."/>
            <person name="Mondo S.J."/>
            <person name="Kuo A."/>
            <person name="Hayes R.D."/>
            <person name="Haridas S."/>
            <person name="Andreopoulos B."/>
            <person name="Riley R."/>
            <person name="LaButti K."/>
            <person name="Pangilinan J."/>
            <person name="Lipzen A."/>
            <person name="Amirebrahimi M."/>
            <person name="Yan J."/>
            <person name="Adam C."/>
            <person name="Keymanesh K."/>
            <person name="Ng V."/>
            <person name="Louie K."/>
            <person name="Northen T."/>
            <person name="Drula E."/>
            <person name="Henrissat B."/>
            <person name="Hsieh H.M."/>
            <person name="Youens-Clark K."/>
            <person name="Lutzoni F."/>
            <person name="Miadlikowska J."/>
            <person name="Eastwood D.C."/>
            <person name="Hamelin R.C."/>
            <person name="Grigoriev I.V."/>
            <person name="U'Ren J.M."/>
        </authorList>
    </citation>
    <scope>NUCLEOTIDE SEQUENCE [LARGE SCALE GENOMIC DNA]</scope>
    <source>
        <strain evidence="1 2">ER1909</strain>
    </source>
</reference>
<evidence type="ECO:0000313" key="2">
    <source>
        <dbReference type="Proteomes" id="UP001497680"/>
    </source>
</evidence>
<sequence length="449" mass="52085">MPYSSHMNYAFPAEILLLIFDNLVGDTKTLARAGLVSRSWHTLSLPFLLKDVDLSSHNGGRLPEYETSSSFPLLRGVAMAGYTDEYRPRNLVPRQRAFLRLMIDRPGLAMHVRAFTWTLVWIDFDEDGLTDIDRRTWDVFSSMQNVTRLNLASLHDISDQPYIRQNPARLFPAVTHLRLVGWMHRGLVKAILTSLDASKLSCLEFDHLQDEGALPSGEPIPEDLAVEFSRGRGDNPYSDKGIDDELWARQERGDAAIFPGPMWHGLRLLRRRCLSSIRYLQIKLGPLSKMLDERNVISMFQETAEFIQSAKDTLKTISIALGEDPILHCKDEDARSTRTHHDRYRPFCFDLTSAFLHRVLAVLTKERFPHLTRVDLMGFRIIRNGYSLRVRHPNPELTWEYIRNCPFVNEEFTKMANVDYRRPFLGYDFYLPTMEQYQLNELEECMRRS</sequence>
<name>A0ACC0CQX1_9PEZI</name>
<keyword evidence="2" id="KW-1185">Reference proteome</keyword>
<evidence type="ECO:0000313" key="1">
    <source>
        <dbReference type="EMBL" id="KAI6082800.1"/>
    </source>
</evidence>
<comment type="caution">
    <text evidence="1">The sequence shown here is derived from an EMBL/GenBank/DDBJ whole genome shotgun (WGS) entry which is preliminary data.</text>
</comment>
<dbReference type="EMBL" id="MU394363">
    <property type="protein sequence ID" value="KAI6082800.1"/>
    <property type="molecule type" value="Genomic_DNA"/>
</dbReference>
<proteinExistence type="predicted"/>
<accession>A0ACC0CQX1</accession>
<gene>
    <name evidence="1" type="ORF">F4821DRAFT_205183</name>
</gene>